<keyword evidence="2" id="KW-0472">Membrane</keyword>
<dbReference type="Pfam" id="PF22599">
    <property type="entry name" value="SecDF_P1_head"/>
    <property type="match status" value="1"/>
</dbReference>
<name>A0ABW2XPS6_9ACTN</name>
<evidence type="ECO:0000313" key="5">
    <source>
        <dbReference type="Proteomes" id="UP001597063"/>
    </source>
</evidence>
<feature type="domain" description="SecDF P1 head subdomain" evidence="3">
    <location>
        <begin position="99"/>
        <end position="193"/>
    </location>
</feature>
<keyword evidence="2" id="KW-0812">Transmembrane</keyword>
<dbReference type="EMBL" id="JBHTGP010000014">
    <property type="protein sequence ID" value="MFD0688521.1"/>
    <property type="molecule type" value="Genomic_DNA"/>
</dbReference>
<reference evidence="5" key="1">
    <citation type="journal article" date="2019" name="Int. J. Syst. Evol. Microbiol.">
        <title>The Global Catalogue of Microorganisms (GCM) 10K type strain sequencing project: providing services to taxonomists for standard genome sequencing and annotation.</title>
        <authorList>
            <consortium name="The Broad Institute Genomics Platform"/>
            <consortium name="The Broad Institute Genome Sequencing Center for Infectious Disease"/>
            <person name="Wu L."/>
            <person name="Ma J."/>
        </authorList>
    </citation>
    <scope>NUCLEOTIDE SEQUENCE [LARGE SCALE GENOMIC DNA]</scope>
    <source>
        <strain evidence="5">JCM 9371</strain>
    </source>
</reference>
<proteinExistence type="predicted"/>
<protein>
    <recommendedName>
        <fullName evidence="3">SecDF P1 head subdomain domain-containing protein</fullName>
    </recommendedName>
</protein>
<evidence type="ECO:0000259" key="3">
    <source>
        <dbReference type="Pfam" id="PF22599"/>
    </source>
</evidence>
<evidence type="ECO:0000256" key="1">
    <source>
        <dbReference type="SAM" id="MobiDB-lite"/>
    </source>
</evidence>
<comment type="caution">
    <text evidence="4">The sequence shown here is derived from an EMBL/GenBank/DDBJ whole genome shotgun (WGS) entry which is preliminary data.</text>
</comment>
<keyword evidence="5" id="KW-1185">Reference proteome</keyword>
<gene>
    <name evidence="4" type="ORF">ACFQZM_28775</name>
</gene>
<dbReference type="InterPro" id="IPR054384">
    <property type="entry name" value="SecDF_P1_head"/>
</dbReference>
<evidence type="ECO:0000313" key="4">
    <source>
        <dbReference type="EMBL" id="MFD0688521.1"/>
    </source>
</evidence>
<dbReference type="Gene3D" id="3.30.1360.200">
    <property type="match status" value="1"/>
</dbReference>
<sequence length="212" mass="21285">MGHPPGTPYGPPPPPYPPSPPRKGGRGLVIVLAAAGTALVLVLGSVAGFLLLHDGDGDGGSGGGPADLREPLTFQEVAAVASPPCAAGTLQDDDGTACYRLGSEAMTVHRLEDIRLQPPSAEGGGVSWGVLIRLTSADGARFGRLSGIAASRAPGTPGRQIAMIVGGRAVAAPSIEGGPITGGQVVITGSARQYTQAYAKGLIRRLIGRRAS</sequence>
<accession>A0ABW2XPS6</accession>
<feature type="region of interest" description="Disordered" evidence="1">
    <location>
        <begin position="1"/>
        <end position="21"/>
    </location>
</feature>
<dbReference type="Proteomes" id="UP001597063">
    <property type="component" value="Unassembled WGS sequence"/>
</dbReference>
<evidence type="ECO:0000256" key="2">
    <source>
        <dbReference type="SAM" id="Phobius"/>
    </source>
</evidence>
<keyword evidence="2" id="KW-1133">Transmembrane helix</keyword>
<dbReference type="RefSeq" id="WP_131763953.1">
    <property type="nucleotide sequence ID" value="NZ_CAACUY010000445.1"/>
</dbReference>
<organism evidence="4 5">
    <name type="scientific">Actinomadura fibrosa</name>
    <dbReference type="NCBI Taxonomy" id="111802"/>
    <lineage>
        <taxon>Bacteria</taxon>
        <taxon>Bacillati</taxon>
        <taxon>Actinomycetota</taxon>
        <taxon>Actinomycetes</taxon>
        <taxon>Streptosporangiales</taxon>
        <taxon>Thermomonosporaceae</taxon>
        <taxon>Actinomadura</taxon>
    </lineage>
</organism>
<feature type="transmembrane region" description="Helical" evidence="2">
    <location>
        <begin position="28"/>
        <end position="52"/>
    </location>
</feature>